<feature type="signal peptide" evidence="1">
    <location>
        <begin position="1"/>
        <end position="23"/>
    </location>
</feature>
<name>A0A7W3PDM4_9MICO</name>
<dbReference type="Proteomes" id="UP000540568">
    <property type="component" value="Unassembled WGS sequence"/>
</dbReference>
<dbReference type="RefSeq" id="WP_182615231.1">
    <property type="nucleotide sequence ID" value="NZ_BAAATF010000007.1"/>
</dbReference>
<dbReference type="EMBL" id="JACGWV010000001">
    <property type="protein sequence ID" value="MBA8807702.1"/>
    <property type="molecule type" value="Genomic_DNA"/>
</dbReference>
<keyword evidence="1" id="KW-0732">Signal</keyword>
<comment type="caution">
    <text evidence="2">The sequence shown here is derived from an EMBL/GenBank/DDBJ whole genome shotgun (WGS) entry which is preliminary data.</text>
</comment>
<feature type="chain" id="PRO_5038605296" evidence="1">
    <location>
        <begin position="24"/>
        <end position="248"/>
    </location>
</feature>
<dbReference type="AlphaFoldDB" id="A0A7W3PDM4"/>
<reference evidence="2 3" key="1">
    <citation type="submission" date="2020-07" db="EMBL/GenBank/DDBJ databases">
        <title>Sequencing the genomes of 1000 actinobacteria strains.</title>
        <authorList>
            <person name="Klenk H.-P."/>
        </authorList>
    </citation>
    <scope>NUCLEOTIDE SEQUENCE [LARGE SCALE GENOMIC DNA]</scope>
    <source>
        <strain evidence="2 3">DSM 44121</strain>
    </source>
</reference>
<evidence type="ECO:0000313" key="2">
    <source>
        <dbReference type="EMBL" id="MBA8807702.1"/>
    </source>
</evidence>
<protein>
    <submittedName>
        <fullName evidence="2">Uncharacterized protein</fullName>
    </submittedName>
</protein>
<evidence type="ECO:0000256" key="1">
    <source>
        <dbReference type="SAM" id="SignalP"/>
    </source>
</evidence>
<proteinExistence type="predicted"/>
<keyword evidence="3" id="KW-1185">Reference proteome</keyword>
<sequence length="248" mass="26687">MSRRALRHILGAFMVMCAVVASSATPAAASSDPVPAGSDDVYVLSSDERAVLEQRFVDLGIDSEARPRLLAQLERGQLPDSATGSNEVRSWTEDRDGGTATIVEYADGSRAISGSRPLGTDDSGVIVPYAHNCESQDGAGIWIYGPCQIYLEDLISYAGFTTSWRFSLVDEVPNEILRADSDDCRVFLGSVSECELTVNREVPIPGDPAIARLNYTAALLDDLGSVSGSMWLEVLVDGWGINWTNPPL</sequence>
<accession>A0A7W3PDM4</accession>
<evidence type="ECO:0000313" key="3">
    <source>
        <dbReference type="Proteomes" id="UP000540568"/>
    </source>
</evidence>
<organism evidence="2 3">
    <name type="scientific">Promicromonospora sukumoe</name>
    <dbReference type="NCBI Taxonomy" id="88382"/>
    <lineage>
        <taxon>Bacteria</taxon>
        <taxon>Bacillati</taxon>
        <taxon>Actinomycetota</taxon>
        <taxon>Actinomycetes</taxon>
        <taxon>Micrococcales</taxon>
        <taxon>Promicromonosporaceae</taxon>
        <taxon>Promicromonospora</taxon>
    </lineage>
</organism>
<gene>
    <name evidence="2" type="ORF">FHX71_001644</name>
</gene>